<dbReference type="GO" id="GO:0004371">
    <property type="term" value="F:glycerone kinase activity"/>
    <property type="evidence" value="ECO:0007669"/>
    <property type="project" value="InterPro"/>
</dbReference>
<evidence type="ECO:0000313" key="3">
    <source>
        <dbReference type="Proteomes" id="UP000293142"/>
    </source>
</evidence>
<dbReference type="PROSITE" id="PS51480">
    <property type="entry name" value="DHAL"/>
    <property type="match status" value="1"/>
</dbReference>
<dbReference type="Pfam" id="PF21645">
    <property type="entry name" value="FakA-like_M"/>
    <property type="match status" value="1"/>
</dbReference>
<dbReference type="Gene3D" id="1.25.40.340">
    <property type="match status" value="1"/>
</dbReference>
<proteinExistence type="predicted"/>
<evidence type="ECO:0000313" key="2">
    <source>
        <dbReference type="EMBL" id="TBL78344.1"/>
    </source>
</evidence>
<dbReference type="PANTHER" id="PTHR33434">
    <property type="entry name" value="DEGV DOMAIN-CONTAINING PROTEIN DR_1986-RELATED"/>
    <property type="match status" value="1"/>
</dbReference>
<dbReference type="OrthoDB" id="9760324at2"/>
<dbReference type="InterPro" id="IPR004007">
    <property type="entry name" value="DhaL_dom"/>
</dbReference>
<name>A0A4Q9DTA9_9BACL</name>
<dbReference type="Pfam" id="PF13684">
    <property type="entry name" value="FakA-like_C"/>
    <property type="match status" value="1"/>
</dbReference>
<dbReference type="InterPro" id="IPR036117">
    <property type="entry name" value="DhaL_dom_sf"/>
</dbReference>
<dbReference type="GO" id="GO:0006071">
    <property type="term" value="P:glycerol metabolic process"/>
    <property type="evidence" value="ECO:0007669"/>
    <property type="project" value="InterPro"/>
</dbReference>
<feature type="domain" description="DhaL" evidence="1">
    <location>
        <begin position="13"/>
        <end position="205"/>
    </location>
</feature>
<reference evidence="2 3" key="1">
    <citation type="submission" date="2019-02" db="EMBL/GenBank/DDBJ databases">
        <title>Paenibacillus sp. nov., isolated from surface-sterilized tissue of Thalictrum simplex L.</title>
        <authorList>
            <person name="Tuo L."/>
        </authorList>
    </citation>
    <scope>NUCLEOTIDE SEQUENCE [LARGE SCALE GENOMIC DNA]</scope>
    <source>
        <strain evidence="2 3">N2SHLJ1</strain>
    </source>
</reference>
<evidence type="ECO:0000259" key="1">
    <source>
        <dbReference type="PROSITE" id="PS51480"/>
    </source>
</evidence>
<keyword evidence="3" id="KW-1185">Reference proteome</keyword>
<protein>
    <submittedName>
        <fullName evidence="2">DAK2 domain-containing protein</fullName>
    </submittedName>
</protein>
<dbReference type="EMBL" id="SIRE01000010">
    <property type="protein sequence ID" value="TBL78344.1"/>
    <property type="molecule type" value="Genomic_DNA"/>
</dbReference>
<dbReference type="Proteomes" id="UP000293142">
    <property type="component" value="Unassembled WGS sequence"/>
</dbReference>
<dbReference type="InterPro" id="IPR033470">
    <property type="entry name" value="FakA-like_C"/>
</dbReference>
<dbReference type="PANTHER" id="PTHR33434:SF4">
    <property type="entry name" value="PHOSPHATASE PROTEIN"/>
    <property type="match status" value="1"/>
</dbReference>
<dbReference type="SMART" id="SM01120">
    <property type="entry name" value="Dak2"/>
    <property type="match status" value="1"/>
</dbReference>
<dbReference type="NCBIfam" id="TIGR03599">
    <property type="entry name" value="YloV"/>
    <property type="match status" value="1"/>
</dbReference>
<dbReference type="InterPro" id="IPR019986">
    <property type="entry name" value="YloV-like"/>
</dbReference>
<gene>
    <name evidence="2" type="ORF">EYB31_15900</name>
</gene>
<dbReference type="SUPFAM" id="SSF101473">
    <property type="entry name" value="DhaL-like"/>
    <property type="match status" value="1"/>
</dbReference>
<dbReference type="RefSeq" id="WP_131014327.1">
    <property type="nucleotide sequence ID" value="NZ_SIRE01000010.1"/>
</dbReference>
<dbReference type="InterPro" id="IPR048394">
    <property type="entry name" value="FakA-like_M"/>
</dbReference>
<dbReference type="InterPro" id="IPR050270">
    <property type="entry name" value="DegV_domain_contain"/>
</dbReference>
<dbReference type="Pfam" id="PF02734">
    <property type="entry name" value="Dak2"/>
    <property type="match status" value="1"/>
</dbReference>
<dbReference type="SMART" id="SM01121">
    <property type="entry name" value="Dak1_2"/>
    <property type="match status" value="1"/>
</dbReference>
<dbReference type="AlphaFoldDB" id="A0A4Q9DTA9"/>
<sequence>MGLSKRLNQIDGNIFFHMVASGAQHLKTNVEKVNALNVFPVPDGDTGTNMNLTIMSGVEELNRRRSGHIGSSAEAFAKGLLMGARGNSGVILSQLFRGFAKAVQGKHEIDSQQFAAALQMGVDMAYKAHARPVEGTILTVSREAAKHAGTVSRRVHDVPQLMKETVRKGYEALARTPDYLPVLKQVGVVDAGGQGLMFIYEGFMAALDGDPELWAATDTADTGRLSGSVAPAAAVGSSSPLPGHPRRVQAMLATADIEMGYCTEFMIQLAPGKSKGPAFDEERLRAQLLEHGDSLLVVADDDLVKIHIHAEYPGNVMNLAMQYGELTRIKIENMREQHTHILREEAQEHDAEIDVAPEVTFVHAGLSGQATRKPFGFVAVSAGQGISEMFRSLGVDEVMLGGQTMNPSTEDIAGAVGRVAADTVFVLPNNSNIVMAAGQVKDVISDKTVIVIPSKSIPQGIAAVLRFQEQSSSETNAEQMQQAMSRVRSGQVTTAVRDTQLDGIEIKQGDYIGLLDGRIVAAHPDLLETCGLLLEELMADGAEVIDVYTGEDAREDHNDRLAELIGERFPDAELQLHEGGQPLYPYIFSAE</sequence>
<organism evidence="2 3">
    <name type="scientific">Paenibacillus thalictri</name>
    <dbReference type="NCBI Taxonomy" id="2527873"/>
    <lineage>
        <taxon>Bacteria</taxon>
        <taxon>Bacillati</taxon>
        <taxon>Bacillota</taxon>
        <taxon>Bacilli</taxon>
        <taxon>Bacillales</taxon>
        <taxon>Paenibacillaceae</taxon>
        <taxon>Paenibacillus</taxon>
    </lineage>
</organism>
<accession>A0A4Q9DTA9</accession>
<comment type="caution">
    <text evidence="2">The sequence shown here is derived from an EMBL/GenBank/DDBJ whole genome shotgun (WGS) entry which is preliminary data.</text>
</comment>